<evidence type="ECO:0000259" key="1">
    <source>
        <dbReference type="PROSITE" id="PS50965"/>
    </source>
</evidence>
<feature type="domain" description="NERD" evidence="1">
    <location>
        <begin position="41"/>
        <end position="157"/>
    </location>
</feature>
<gene>
    <name evidence="2" type="ORF">J9317_17380</name>
</gene>
<dbReference type="InterPro" id="IPR011528">
    <property type="entry name" value="NERD"/>
</dbReference>
<proteinExistence type="predicted"/>
<accession>A0ABS5LIT0</accession>
<dbReference type="Pfam" id="PF08378">
    <property type="entry name" value="NERD"/>
    <property type="match status" value="1"/>
</dbReference>
<reference evidence="2 3" key="1">
    <citation type="submission" date="2021-04" db="EMBL/GenBank/DDBJ databases">
        <title>Metabacillus sp. strain KIGAM252 whole genome sequence.</title>
        <authorList>
            <person name="Seo M.-J."/>
            <person name="Cho E.-S."/>
            <person name="Hwang C.Y."/>
            <person name="Yoon D.J."/>
        </authorList>
    </citation>
    <scope>NUCLEOTIDE SEQUENCE [LARGE SCALE GENOMIC DNA]</scope>
    <source>
        <strain evidence="2 3">KIGAM252</strain>
    </source>
</reference>
<dbReference type="RefSeq" id="WP_211560921.1">
    <property type="nucleotide sequence ID" value="NZ_JAGVRK010000001.1"/>
</dbReference>
<dbReference type="Proteomes" id="UP000682403">
    <property type="component" value="Unassembled WGS sequence"/>
</dbReference>
<keyword evidence="3" id="KW-1185">Reference proteome</keyword>
<evidence type="ECO:0000313" key="3">
    <source>
        <dbReference type="Proteomes" id="UP000682403"/>
    </source>
</evidence>
<comment type="caution">
    <text evidence="2">The sequence shown here is derived from an EMBL/GenBank/DDBJ whole genome shotgun (WGS) entry which is preliminary data.</text>
</comment>
<name>A0ABS5LIT0_9BACI</name>
<evidence type="ECO:0000313" key="2">
    <source>
        <dbReference type="EMBL" id="MBS2970521.1"/>
    </source>
</evidence>
<dbReference type="PROSITE" id="PS50965">
    <property type="entry name" value="NERD"/>
    <property type="match status" value="1"/>
</dbReference>
<protein>
    <submittedName>
        <fullName evidence="2">NERD domain-containing protein</fullName>
    </submittedName>
</protein>
<dbReference type="EMBL" id="JAGVRK010000001">
    <property type="protein sequence ID" value="MBS2970521.1"/>
    <property type="molecule type" value="Genomic_DNA"/>
</dbReference>
<organism evidence="2 3">
    <name type="scientific">Metabacillus flavus</name>
    <dbReference type="NCBI Taxonomy" id="2823519"/>
    <lineage>
        <taxon>Bacteria</taxon>
        <taxon>Bacillati</taxon>
        <taxon>Bacillota</taxon>
        <taxon>Bacilli</taxon>
        <taxon>Bacillales</taxon>
        <taxon>Bacillaceae</taxon>
        <taxon>Metabacillus</taxon>
    </lineage>
</organism>
<sequence length="326" mass="37789">MIIKKRKSPLIILKLQALQRRLPDNHPKVPQITEELKKRMAGYRGELAADYQLSLYSQEKQFILQDLRLPCETSYFQMDTLIITSKYAIILEIKNIAGTIFFEPNFNQLIRTKDGQETAFADPILQTERLQFLLKQWFVNNGFPYVPIFSLVVISNPQTIIQSPHAYQSKLAEKIIHCEKLPLKMKQIESDVNTGILSEKEFRKLKKFLMKEHSEADFPILDRFGLTHEDLLKGVFCPVCILLTERYKGGWYCLKCQNKYRNAHLEALNDYKLLISSTITNKEIRDYLQLVSPSSATKLLHSLNLKSTGQNKGRVYELSLKEKSTT</sequence>